<proteinExistence type="predicted"/>
<name>A0AC59ZUW1_RANTA</name>
<organism evidence="1 2">
    <name type="scientific">Rangifer tarandus platyrhynchus</name>
    <name type="common">Svalbard reindeer</name>
    <dbReference type="NCBI Taxonomy" id="3082113"/>
    <lineage>
        <taxon>Eukaryota</taxon>
        <taxon>Metazoa</taxon>
        <taxon>Chordata</taxon>
        <taxon>Craniata</taxon>
        <taxon>Vertebrata</taxon>
        <taxon>Euteleostomi</taxon>
        <taxon>Mammalia</taxon>
        <taxon>Eutheria</taxon>
        <taxon>Laurasiatheria</taxon>
        <taxon>Artiodactyla</taxon>
        <taxon>Ruminantia</taxon>
        <taxon>Pecora</taxon>
        <taxon>Cervidae</taxon>
        <taxon>Odocoileinae</taxon>
        <taxon>Rangifer</taxon>
    </lineage>
</organism>
<evidence type="ECO:0000313" key="1">
    <source>
        <dbReference type="EMBL" id="CAN0513670.1"/>
    </source>
</evidence>
<dbReference type="EMBL" id="OX596088">
    <property type="protein sequence ID" value="CAN0513670.1"/>
    <property type="molecule type" value="Genomic_DNA"/>
</dbReference>
<reference evidence="1" key="1">
    <citation type="submission" date="2023-05" db="EMBL/GenBank/DDBJ databases">
        <authorList>
            <consortium name="ELIXIR-Norway"/>
        </authorList>
    </citation>
    <scope>NUCLEOTIDE SEQUENCE</scope>
</reference>
<protein>
    <submittedName>
        <fullName evidence="1">Uncharacterized protein</fullName>
    </submittedName>
</protein>
<sequence length="111" mass="11461">MILSGAVNCPWKVNGEKMIPGRAPSECVSMGSITCLCGRQGAAHAAGQLASRPRCPALHEAFPPPGWLRAVLALQLLLLPFVGGMCSLHSVAPVSRAPQASHPEACPGPNS</sequence>
<reference evidence="1" key="2">
    <citation type="submission" date="2025-03" db="EMBL/GenBank/DDBJ databases">
        <authorList>
            <consortium name="ELIXIR-Norway"/>
            <consortium name="Elixir Norway"/>
        </authorList>
    </citation>
    <scope>NUCLEOTIDE SEQUENCE</scope>
</reference>
<accession>A0AC59ZUW1</accession>
<dbReference type="Proteomes" id="UP001162501">
    <property type="component" value="Chromosome 4"/>
</dbReference>
<evidence type="ECO:0000313" key="2">
    <source>
        <dbReference type="Proteomes" id="UP001162501"/>
    </source>
</evidence>
<gene>
    <name evidence="1" type="ORF">MRATA1EN22A_LOCUS23276</name>
</gene>